<dbReference type="AlphaFoldDB" id="A0A2A5WXL2"/>
<sequence>MFLVDERQTEDRRATHSVGTQAFSTRELFDRLAGLASRIYNLDIFMMFEPDVPERVIGVERDIASA</sequence>
<comment type="caution">
    <text evidence="1">The sequence shown here is derived from an EMBL/GenBank/DDBJ whole genome shotgun (WGS) entry which is preliminary data.</text>
</comment>
<gene>
    <name evidence="1" type="ORF">CNE99_01850</name>
</gene>
<reference evidence="1 2" key="1">
    <citation type="submission" date="2017-08" db="EMBL/GenBank/DDBJ databases">
        <title>Fine stratification of microbial communities through a metagenomic profile of the photic zone.</title>
        <authorList>
            <person name="Haro-Moreno J.M."/>
            <person name="Lopez-Perez M."/>
            <person name="De La Torre J."/>
            <person name="Picazo A."/>
            <person name="Camacho A."/>
            <person name="Rodriguez-Valera F."/>
        </authorList>
    </citation>
    <scope>NUCLEOTIDE SEQUENCE [LARGE SCALE GENOMIC DNA]</scope>
    <source>
        <strain evidence="1">MED-G24</strain>
    </source>
</reference>
<name>A0A2A5WXL2_9GAMM</name>
<dbReference type="EMBL" id="NTKD01000005">
    <property type="protein sequence ID" value="PDH41259.1"/>
    <property type="molecule type" value="Genomic_DNA"/>
</dbReference>
<organism evidence="1 2">
    <name type="scientific">OM182 bacterium MED-G24</name>
    <dbReference type="NCBI Taxonomy" id="1986255"/>
    <lineage>
        <taxon>Bacteria</taxon>
        <taxon>Pseudomonadati</taxon>
        <taxon>Pseudomonadota</taxon>
        <taxon>Gammaproteobacteria</taxon>
        <taxon>OMG group</taxon>
        <taxon>OM182 clade</taxon>
    </lineage>
</organism>
<proteinExistence type="predicted"/>
<evidence type="ECO:0000313" key="2">
    <source>
        <dbReference type="Proteomes" id="UP000219327"/>
    </source>
</evidence>
<evidence type="ECO:0000313" key="1">
    <source>
        <dbReference type="EMBL" id="PDH41259.1"/>
    </source>
</evidence>
<dbReference type="Proteomes" id="UP000219327">
    <property type="component" value="Unassembled WGS sequence"/>
</dbReference>
<accession>A0A2A5WXL2</accession>
<protein>
    <submittedName>
        <fullName evidence="1">Uncharacterized protein</fullName>
    </submittedName>
</protein>